<proteinExistence type="predicted"/>
<dbReference type="PANTHER" id="PTHR22426:SF1">
    <property type="entry name" value="LYSINE-RICH NUCLEOLAR PROTEIN 1"/>
    <property type="match status" value="1"/>
</dbReference>
<feature type="region of interest" description="Disordered" evidence="1">
    <location>
        <begin position="1"/>
        <end position="91"/>
    </location>
</feature>
<feature type="compositionally biased region" description="Basic and acidic residues" evidence="1">
    <location>
        <begin position="312"/>
        <end position="323"/>
    </location>
</feature>
<evidence type="ECO:0000313" key="4">
    <source>
        <dbReference type="RefSeq" id="XP_005092174.1"/>
    </source>
</evidence>
<dbReference type="GeneID" id="101855625"/>
<dbReference type="Pfam" id="PF15477">
    <property type="entry name" value="SMAP"/>
    <property type="match status" value="1"/>
</dbReference>
<accession>A0ABM0JEY7</accession>
<feature type="compositionally biased region" description="Polar residues" evidence="1">
    <location>
        <begin position="325"/>
        <end position="336"/>
    </location>
</feature>
<feature type="region of interest" description="Disordered" evidence="1">
    <location>
        <begin position="355"/>
        <end position="379"/>
    </location>
</feature>
<feature type="domain" description="Small acidic protein-like" evidence="2">
    <location>
        <begin position="335"/>
        <end position="430"/>
    </location>
</feature>
<feature type="compositionally biased region" description="Basic residues" evidence="1">
    <location>
        <begin position="37"/>
        <end position="47"/>
    </location>
</feature>
<evidence type="ECO:0000256" key="1">
    <source>
        <dbReference type="SAM" id="MobiDB-lite"/>
    </source>
</evidence>
<keyword evidence="3" id="KW-1185">Reference proteome</keyword>
<protein>
    <submittedName>
        <fullName evidence="4">Lysine-rich nucleolar protein 1</fullName>
    </submittedName>
</protein>
<feature type="compositionally biased region" description="Basic and acidic residues" evidence="1">
    <location>
        <begin position="242"/>
        <end position="251"/>
    </location>
</feature>
<organism evidence="3 4">
    <name type="scientific">Aplysia californica</name>
    <name type="common">California sea hare</name>
    <dbReference type="NCBI Taxonomy" id="6500"/>
    <lineage>
        <taxon>Eukaryota</taxon>
        <taxon>Metazoa</taxon>
        <taxon>Spiralia</taxon>
        <taxon>Lophotrochozoa</taxon>
        <taxon>Mollusca</taxon>
        <taxon>Gastropoda</taxon>
        <taxon>Heterobranchia</taxon>
        <taxon>Euthyneura</taxon>
        <taxon>Tectipleura</taxon>
        <taxon>Aplysiida</taxon>
        <taxon>Aplysioidea</taxon>
        <taxon>Aplysiidae</taxon>
        <taxon>Aplysia</taxon>
    </lineage>
</organism>
<reference evidence="4" key="1">
    <citation type="submission" date="2025-08" db="UniProtKB">
        <authorList>
            <consortium name="RefSeq"/>
        </authorList>
    </citation>
    <scope>IDENTIFICATION</scope>
</reference>
<dbReference type="Proteomes" id="UP000694888">
    <property type="component" value="Unplaced"/>
</dbReference>
<name>A0ABM0JEY7_APLCA</name>
<evidence type="ECO:0000259" key="2">
    <source>
        <dbReference type="Pfam" id="PF15477"/>
    </source>
</evidence>
<feature type="compositionally biased region" description="Basic residues" evidence="1">
    <location>
        <begin position="113"/>
        <end position="122"/>
    </location>
</feature>
<feature type="compositionally biased region" description="Basic and acidic residues" evidence="1">
    <location>
        <begin position="280"/>
        <end position="297"/>
    </location>
</feature>
<dbReference type="RefSeq" id="XP_005092174.1">
    <property type="nucleotide sequence ID" value="XM_005092117.3"/>
</dbReference>
<evidence type="ECO:0000313" key="3">
    <source>
        <dbReference type="Proteomes" id="UP000694888"/>
    </source>
</evidence>
<gene>
    <name evidence="4" type="primary">LOC101855625</name>
</gene>
<feature type="region of interest" description="Disordered" evidence="1">
    <location>
        <begin position="105"/>
        <end position="338"/>
    </location>
</feature>
<sequence>MSLEGTPSGEIIPKEHKKKKHKGRKGIVDTEGDPCKTSHHRKKKKTKHQEDTTDMVVDKTVVPETLDLPCEDDSEKRKRKKKKKRKVEDEDAACFVKTKKEDLAEENGEHCILSKKKKKKSKEIRQDEDNEQVTLSSENMLATECKVETSVSQSDGMQEKMKKKEKKKRKREKEDVSGCDNVNSIQEKTKKEKKKRKGEKEDISDCDESDGMQEKMKKKEKKNRKRENEDVPDCNDVKKKKKEMDVTECKDPLNVNKVDADDIDISEKKKHKKSKKKRVHECDDVAEKNEDIEKKELVANSPVSLEKNISLVEKERENSKDTSESDTSAAVRSQWQGDLFENKDRQNKFLRLLGGMKKSPENSNGKGLFPSQKGPKEKKGLFGSLASVSQQRSNVALSSSAAATLNKSLEEDYNRALNLRLGPGRGSGLGFAPDPAEGKKFHIDTKTVKSKVFDD</sequence>
<feature type="compositionally biased region" description="Basic residues" evidence="1">
    <location>
        <begin position="268"/>
        <end position="279"/>
    </location>
</feature>
<feature type="compositionally biased region" description="Basic residues" evidence="1">
    <location>
        <begin position="15"/>
        <end position="25"/>
    </location>
</feature>
<dbReference type="InterPro" id="IPR028124">
    <property type="entry name" value="SMAP_dom"/>
</dbReference>
<dbReference type="PANTHER" id="PTHR22426">
    <property type="entry name" value="ARGININE_SERINE-RICH COILED-COIL PROTEIN 2"/>
    <property type="match status" value="1"/>
</dbReference>